<dbReference type="InterPro" id="IPR052604">
    <property type="entry name" value="Mito_Tim_assembly_helper"/>
</dbReference>
<dbReference type="AlphaFoldDB" id="A0AA91Q2X2"/>
<proteinExistence type="predicted"/>
<dbReference type="Proteomes" id="UP000195602">
    <property type="component" value="Unassembled WGS sequence"/>
</dbReference>
<keyword evidence="3" id="KW-0862">Zinc</keyword>
<protein>
    <submittedName>
        <fullName evidence="6">Helper of Tim protein</fullName>
    </submittedName>
</protein>
<name>A0AA91Q2X2_CLALS</name>
<evidence type="ECO:0000256" key="3">
    <source>
        <dbReference type="ARBA" id="ARBA00022833"/>
    </source>
</evidence>
<accession>A0AA91Q2X2</accession>
<reference evidence="6 7" key="1">
    <citation type="submission" date="2017-04" db="EMBL/GenBank/DDBJ databases">
        <title>Draft genome of the yeast Clavispora lusitaniae type strain CBS 6936.</title>
        <authorList>
            <person name="Durrens P."/>
            <person name="Klopp C."/>
            <person name="Biteau N."/>
            <person name="Fitton-Ouhabi V."/>
            <person name="Dementhon K."/>
            <person name="Accoceberry I."/>
            <person name="Sherman D.J."/>
            <person name="Noel T."/>
        </authorList>
    </citation>
    <scope>NUCLEOTIDE SEQUENCE [LARGE SCALE GENOMIC DNA]</scope>
    <source>
        <strain evidence="6 7">CBS 6936</strain>
    </source>
</reference>
<gene>
    <name evidence="6" type="ORF">A9F13_02g00803</name>
</gene>
<evidence type="ECO:0000313" key="6">
    <source>
        <dbReference type="EMBL" id="OVF10285.1"/>
    </source>
</evidence>
<dbReference type="PANTHER" id="PTHR28082">
    <property type="entry name" value="ZINC FINGER PROTEIN"/>
    <property type="match status" value="1"/>
</dbReference>
<keyword evidence="2 4" id="KW-0863">Zinc-finger</keyword>
<dbReference type="Pfam" id="PF05495">
    <property type="entry name" value="zf-CHY"/>
    <property type="match status" value="1"/>
</dbReference>
<evidence type="ECO:0000259" key="5">
    <source>
        <dbReference type="PROSITE" id="PS51266"/>
    </source>
</evidence>
<dbReference type="InterPro" id="IPR016694">
    <property type="entry name" value="UCP017292"/>
</dbReference>
<dbReference type="GO" id="GO:0008270">
    <property type="term" value="F:zinc ion binding"/>
    <property type="evidence" value="ECO:0007669"/>
    <property type="project" value="UniProtKB-KW"/>
</dbReference>
<comment type="caution">
    <text evidence="6">The sequence shown here is derived from an EMBL/GenBank/DDBJ whole genome shotgun (WGS) entry which is preliminary data.</text>
</comment>
<dbReference type="PANTHER" id="PTHR28082:SF1">
    <property type="entry name" value="HELPER OF TIM PROTEIN 13"/>
    <property type="match status" value="1"/>
</dbReference>
<keyword evidence="1" id="KW-0479">Metal-binding</keyword>
<sequence>MPLVLGPVVDNETRCVHYHSVLDVIAIKFNCCGRFYPCYKCHEECETHPVEKWPKAELATAQIILCGCCKSLVTFLEYSGHGDRCMSCGANFNPGCSNHYDIYFDVENKRERITDEG</sequence>
<organism evidence="6 7">
    <name type="scientific">Clavispora lusitaniae</name>
    <name type="common">Candida lusitaniae</name>
    <dbReference type="NCBI Taxonomy" id="36911"/>
    <lineage>
        <taxon>Eukaryota</taxon>
        <taxon>Fungi</taxon>
        <taxon>Dikarya</taxon>
        <taxon>Ascomycota</taxon>
        <taxon>Saccharomycotina</taxon>
        <taxon>Pichiomycetes</taxon>
        <taxon>Metschnikowiaceae</taxon>
        <taxon>Clavispora</taxon>
    </lineage>
</organism>
<evidence type="ECO:0000256" key="2">
    <source>
        <dbReference type="ARBA" id="ARBA00022771"/>
    </source>
</evidence>
<evidence type="ECO:0000256" key="1">
    <source>
        <dbReference type="ARBA" id="ARBA00022723"/>
    </source>
</evidence>
<dbReference type="InterPro" id="IPR008913">
    <property type="entry name" value="Znf_CHY"/>
</dbReference>
<dbReference type="KEGG" id="clus:A9F13_02g00803"/>
<evidence type="ECO:0000256" key="4">
    <source>
        <dbReference type="PROSITE-ProRule" id="PRU00601"/>
    </source>
</evidence>
<dbReference type="PIRSF" id="PIRSF017292">
    <property type="entry name" value="UCP017292_Znf_CHY"/>
    <property type="match status" value="1"/>
</dbReference>
<evidence type="ECO:0000313" key="7">
    <source>
        <dbReference type="Proteomes" id="UP000195602"/>
    </source>
</evidence>
<dbReference type="PROSITE" id="PS51266">
    <property type="entry name" value="ZF_CHY"/>
    <property type="match status" value="1"/>
</dbReference>
<dbReference type="InterPro" id="IPR037274">
    <property type="entry name" value="Znf_CHY_sf"/>
</dbReference>
<feature type="domain" description="CHY-type" evidence="5">
    <location>
        <begin position="8"/>
        <end position="90"/>
    </location>
</feature>
<dbReference type="GO" id="GO:0005758">
    <property type="term" value="C:mitochondrial intermembrane space"/>
    <property type="evidence" value="ECO:0007669"/>
    <property type="project" value="TreeGrafter"/>
</dbReference>
<dbReference type="SUPFAM" id="SSF161219">
    <property type="entry name" value="CHY zinc finger-like"/>
    <property type="match status" value="1"/>
</dbReference>
<dbReference type="GO" id="GO:0045041">
    <property type="term" value="P:protein import into mitochondrial intermembrane space"/>
    <property type="evidence" value="ECO:0007669"/>
    <property type="project" value="TreeGrafter"/>
</dbReference>
<dbReference type="EMBL" id="LYUB02000002">
    <property type="protein sequence ID" value="OVF10285.1"/>
    <property type="molecule type" value="Genomic_DNA"/>
</dbReference>